<evidence type="ECO:0000313" key="2">
    <source>
        <dbReference type="Proteomes" id="UP001341840"/>
    </source>
</evidence>
<organism evidence="1 2">
    <name type="scientific">Stylosanthes scabra</name>
    <dbReference type="NCBI Taxonomy" id="79078"/>
    <lineage>
        <taxon>Eukaryota</taxon>
        <taxon>Viridiplantae</taxon>
        <taxon>Streptophyta</taxon>
        <taxon>Embryophyta</taxon>
        <taxon>Tracheophyta</taxon>
        <taxon>Spermatophyta</taxon>
        <taxon>Magnoliopsida</taxon>
        <taxon>eudicotyledons</taxon>
        <taxon>Gunneridae</taxon>
        <taxon>Pentapetalae</taxon>
        <taxon>rosids</taxon>
        <taxon>fabids</taxon>
        <taxon>Fabales</taxon>
        <taxon>Fabaceae</taxon>
        <taxon>Papilionoideae</taxon>
        <taxon>50 kb inversion clade</taxon>
        <taxon>dalbergioids sensu lato</taxon>
        <taxon>Dalbergieae</taxon>
        <taxon>Pterocarpus clade</taxon>
        <taxon>Stylosanthes</taxon>
    </lineage>
</organism>
<feature type="non-terminal residue" evidence="1">
    <location>
        <position position="136"/>
    </location>
</feature>
<protein>
    <submittedName>
        <fullName evidence="1">Uncharacterized protein</fullName>
    </submittedName>
</protein>
<sequence length="136" mass="15553">YGLRRSNRVPFLGTGYSISQFVATDQVSVLSDLCPILHVIRENQAETRAKWTESPRYTWDSHVIRGELRQIIQTWQQPHVIRGKSGVIRGIKASKFTIQQKAHVIGELSYIIRGSQIHKANLDRASTLYVEDHTLN</sequence>
<accession>A0ABU6YN31</accession>
<gene>
    <name evidence="1" type="ORF">PIB30_077211</name>
</gene>
<proteinExistence type="predicted"/>
<dbReference type="EMBL" id="JASCZI010242688">
    <property type="protein sequence ID" value="MED6211817.1"/>
    <property type="molecule type" value="Genomic_DNA"/>
</dbReference>
<feature type="non-terminal residue" evidence="1">
    <location>
        <position position="1"/>
    </location>
</feature>
<reference evidence="1 2" key="1">
    <citation type="journal article" date="2023" name="Plants (Basel)">
        <title>Bridging the Gap: Combining Genomics and Transcriptomics Approaches to Understand Stylosanthes scabra, an Orphan Legume from the Brazilian Caatinga.</title>
        <authorList>
            <person name="Ferreira-Neto J.R.C."/>
            <person name="da Silva M.D."/>
            <person name="Binneck E."/>
            <person name="de Melo N.F."/>
            <person name="da Silva R.H."/>
            <person name="de Melo A.L.T.M."/>
            <person name="Pandolfi V."/>
            <person name="Bustamante F.O."/>
            <person name="Brasileiro-Vidal A.C."/>
            <person name="Benko-Iseppon A.M."/>
        </authorList>
    </citation>
    <scope>NUCLEOTIDE SEQUENCE [LARGE SCALE GENOMIC DNA]</scope>
    <source>
        <tissue evidence="1">Leaves</tissue>
    </source>
</reference>
<keyword evidence="2" id="KW-1185">Reference proteome</keyword>
<name>A0ABU6YN31_9FABA</name>
<evidence type="ECO:0000313" key="1">
    <source>
        <dbReference type="EMBL" id="MED6211817.1"/>
    </source>
</evidence>
<comment type="caution">
    <text evidence="1">The sequence shown here is derived from an EMBL/GenBank/DDBJ whole genome shotgun (WGS) entry which is preliminary data.</text>
</comment>
<dbReference type="Proteomes" id="UP001341840">
    <property type="component" value="Unassembled WGS sequence"/>
</dbReference>